<evidence type="ECO:0000313" key="1">
    <source>
        <dbReference type="EMBL" id="KAI3827861.1"/>
    </source>
</evidence>
<accession>A0ACB9K6M8</accession>
<gene>
    <name evidence="1" type="ORF">L1987_01948</name>
</gene>
<sequence>MLGRVEMLPNSTRIIPEREFLNRNSVSRLINLPNSVGIEPERLAPAISRYLSSLILPNCHGMLPCMEDADGDHNDGDEESKKGYDGKIIHAFG</sequence>
<organism evidence="1 2">
    <name type="scientific">Smallanthus sonchifolius</name>
    <dbReference type="NCBI Taxonomy" id="185202"/>
    <lineage>
        <taxon>Eukaryota</taxon>
        <taxon>Viridiplantae</taxon>
        <taxon>Streptophyta</taxon>
        <taxon>Embryophyta</taxon>
        <taxon>Tracheophyta</taxon>
        <taxon>Spermatophyta</taxon>
        <taxon>Magnoliopsida</taxon>
        <taxon>eudicotyledons</taxon>
        <taxon>Gunneridae</taxon>
        <taxon>Pentapetalae</taxon>
        <taxon>asterids</taxon>
        <taxon>campanulids</taxon>
        <taxon>Asterales</taxon>
        <taxon>Asteraceae</taxon>
        <taxon>Asteroideae</taxon>
        <taxon>Heliantheae alliance</taxon>
        <taxon>Millerieae</taxon>
        <taxon>Smallanthus</taxon>
    </lineage>
</organism>
<dbReference type="EMBL" id="CM042018">
    <property type="protein sequence ID" value="KAI3827861.1"/>
    <property type="molecule type" value="Genomic_DNA"/>
</dbReference>
<dbReference type="Proteomes" id="UP001056120">
    <property type="component" value="Linkage Group LG01"/>
</dbReference>
<evidence type="ECO:0000313" key="2">
    <source>
        <dbReference type="Proteomes" id="UP001056120"/>
    </source>
</evidence>
<reference evidence="2" key="1">
    <citation type="journal article" date="2022" name="Mol. Ecol. Resour.">
        <title>The genomes of chicory, endive, great burdock and yacon provide insights into Asteraceae palaeo-polyploidization history and plant inulin production.</title>
        <authorList>
            <person name="Fan W."/>
            <person name="Wang S."/>
            <person name="Wang H."/>
            <person name="Wang A."/>
            <person name="Jiang F."/>
            <person name="Liu H."/>
            <person name="Zhao H."/>
            <person name="Xu D."/>
            <person name="Zhang Y."/>
        </authorList>
    </citation>
    <scope>NUCLEOTIDE SEQUENCE [LARGE SCALE GENOMIC DNA]</scope>
    <source>
        <strain evidence="2">cv. Yunnan</strain>
    </source>
</reference>
<reference evidence="1 2" key="2">
    <citation type="journal article" date="2022" name="Mol. Ecol. Resour.">
        <title>The genomes of chicory, endive, great burdock and yacon provide insights into Asteraceae paleo-polyploidization history and plant inulin production.</title>
        <authorList>
            <person name="Fan W."/>
            <person name="Wang S."/>
            <person name="Wang H."/>
            <person name="Wang A."/>
            <person name="Jiang F."/>
            <person name="Liu H."/>
            <person name="Zhao H."/>
            <person name="Xu D."/>
            <person name="Zhang Y."/>
        </authorList>
    </citation>
    <scope>NUCLEOTIDE SEQUENCE [LARGE SCALE GENOMIC DNA]</scope>
    <source>
        <strain evidence="2">cv. Yunnan</strain>
        <tissue evidence="1">Leaves</tissue>
    </source>
</reference>
<keyword evidence="2" id="KW-1185">Reference proteome</keyword>
<comment type="caution">
    <text evidence="1">The sequence shown here is derived from an EMBL/GenBank/DDBJ whole genome shotgun (WGS) entry which is preliminary data.</text>
</comment>
<proteinExistence type="predicted"/>
<name>A0ACB9K6M8_9ASTR</name>
<protein>
    <submittedName>
        <fullName evidence="1">Uncharacterized protein</fullName>
    </submittedName>
</protein>